<dbReference type="EMBL" id="PXXK01000101">
    <property type="protein sequence ID" value="RFN51469.1"/>
    <property type="molecule type" value="Genomic_DNA"/>
</dbReference>
<evidence type="ECO:0000259" key="12">
    <source>
        <dbReference type="Pfam" id="PF21180"/>
    </source>
</evidence>
<dbReference type="GO" id="GO:0000706">
    <property type="term" value="P:meiotic DNA double-strand break processing"/>
    <property type="evidence" value="ECO:0007669"/>
    <property type="project" value="TreeGrafter"/>
</dbReference>
<protein>
    <recommendedName>
        <fullName evidence="4">DNA topoisomerase (ATP-hydrolyzing)</fullName>
        <ecNumber evidence="4">5.6.2.2</ecNumber>
    </recommendedName>
</protein>
<evidence type="ECO:0000313" key="13">
    <source>
        <dbReference type="EMBL" id="RFN51469.1"/>
    </source>
</evidence>
<gene>
    <name evidence="13" type="ORF">FIE12Z_4205</name>
</gene>
<evidence type="ECO:0000256" key="4">
    <source>
        <dbReference type="ARBA" id="ARBA00012895"/>
    </source>
</evidence>
<dbReference type="GO" id="GO:0046872">
    <property type="term" value="F:metal ion binding"/>
    <property type="evidence" value="ECO:0007669"/>
    <property type="project" value="UniProtKB-KW"/>
</dbReference>
<dbReference type="GO" id="GO:0007131">
    <property type="term" value="P:reciprocal meiotic recombination"/>
    <property type="evidence" value="ECO:0007669"/>
    <property type="project" value="TreeGrafter"/>
</dbReference>
<reference evidence="13 14" key="1">
    <citation type="journal article" date="2018" name="PLoS Pathog.">
        <title>Evolution of structural diversity of trichothecenes, a family of toxins produced by plant pathogenic and entomopathogenic fungi.</title>
        <authorList>
            <person name="Proctor R.H."/>
            <person name="McCormick S.P."/>
            <person name="Kim H.S."/>
            <person name="Cardoza R.E."/>
            <person name="Stanley A.M."/>
            <person name="Lindo L."/>
            <person name="Kelly A."/>
            <person name="Brown D.W."/>
            <person name="Lee T."/>
            <person name="Vaughan M.M."/>
            <person name="Alexander N.J."/>
            <person name="Busman M."/>
            <person name="Gutierrez S."/>
        </authorList>
    </citation>
    <scope>NUCLEOTIDE SEQUENCE [LARGE SCALE GENOMIC DNA]</scope>
    <source>
        <strain evidence="13 14">NRRL 13405</strain>
    </source>
</reference>
<feature type="active site" description="O-(5'-phospho-DNA)-tyrosine intermediate" evidence="10">
    <location>
        <position position="129"/>
    </location>
</feature>
<keyword evidence="9 10" id="KW-0413">Isomerase</keyword>
<dbReference type="CDD" id="cd00223">
    <property type="entry name" value="TOPRIM_TopoIIB_SPO"/>
    <property type="match status" value="1"/>
</dbReference>
<dbReference type="Gene3D" id="3.40.1360.10">
    <property type="match status" value="1"/>
</dbReference>
<dbReference type="Pfam" id="PF04406">
    <property type="entry name" value="TP6A_N"/>
    <property type="match status" value="1"/>
</dbReference>
<dbReference type="AlphaFoldDB" id="A0A395MW72"/>
<proteinExistence type="inferred from homology"/>
<comment type="catalytic activity">
    <reaction evidence="1 10">
        <text>ATP-dependent breakage, passage and rejoining of double-stranded DNA.</text>
        <dbReference type="EC" id="5.6.2.2"/>
    </reaction>
</comment>
<dbReference type="PROSITE" id="PS52041">
    <property type="entry name" value="TOPO_IIB"/>
    <property type="match status" value="1"/>
</dbReference>
<evidence type="ECO:0000256" key="3">
    <source>
        <dbReference type="ARBA" id="ARBA00006559"/>
    </source>
</evidence>
<keyword evidence="14" id="KW-1185">Reference proteome</keyword>
<feature type="domain" description="Topoisomerase 6 subunit A/Spo11 TOPRIM" evidence="12">
    <location>
        <begin position="229"/>
        <end position="381"/>
    </location>
</feature>
<evidence type="ECO:0000256" key="10">
    <source>
        <dbReference type="PROSITE-ProRule" id="PRU01385"/>
    </source>
</evidence>
<keyword evidence="7 10" id="KW-0799">Topoisomerase</keyword>
<evidence type="ECO:0000259" key="11">
    <source>
        <dbReference type="Pfam" id="PF04406"/>
    </source>
</evidence>
<evidence type="ECO:0000256" key="6">
    <source>
        <dbReference type="ARBA" id="ARBA00022842"/>
    </source>
</evidence>
<organism evidence="13 14">
    <name type="scientific">Fusarium flagelliforme</name>
    <dbReference type="NCBI Taxonomy" id="2675880"/>
    <lineage>
        <taxon>Eukaryota</taxon>
        <taxon>Fungi</taxon>
        <taxon>Dikarya</taxon>
        <taxon>Ascomycota</taxon>
        <taxon>Pezizomycotina</taxon>
        <taxon>Sordariomycetes</taxon>
        <taxon>Hypocreomycetidae</taxon>
        <taxon>Hypocreales</taxon>
        <taxon>Nectriaceae</taxon>
        <taxon>Fusarium</taxon>
        <taxon>Fusarium incarnatum-equiseti species complex</taxon>
    </lineage>
</organism>
<evidence type="ECO:0000313" key="14">
    <source>
        <dbReference type="Proteomes" id="UP000265631"/>
    </source>
</evidence>
<dbReference type="Gene3D" id="1.10.10.10">
    <property type="entry name" value="Winged helix-like DNA-binding domain superfamily/Winged helix DNA-binding domain"/>
    <property type="match status" value="1"/>
</dbReference>
<evidence type="ECO:0000256" key="5">
    <source>
        <dbReference type="ARBA" id="ARBA00022723"/>
    </source>
</evidence>
<dbReference type="InterPro" id="IPR036078">
    <property type="entry name" value="Spo11/TopoVI_A_sf"/>
</dbReference>
<comment type="cofactor">
    <cofactor evidence="2">
        <name>Mg(2+)</name>
        <dbReference type="ChEBI" id="CHEBI:18420"/>
    </cofactor>
</comment>
<accession>A0A395MW72</accession>
<keyword evidence="8 10" id="KW-0238">DNA-binding</keyword>
<dbReference type="GO" id="GO:0003918">
    <property type="term" value="F:DNA topoisomerase type II (double strand cut, ATP-hydrolyzing) activity"/>
    <property type="evidence" value="ECO:0007669"/>
    <property type="project" value="UniProtKB-UniRule"/>
</dbReference>
<evidence type="ECO:0000256" key="8">
    <source>
        <dbReference type="ARBA" id="ARBA00023125"/>
    </source>
</evidence>
<dbReference type="PRINTS" id="PR01550">
    <property type="entry name" value="TOP6AFAMILY"/>
</dbReference>
<comment type="similarity">
    <text evidence="3 10">Belongs to the TOP6A family.</text>
</comment>
<sequence>MDEEMEISQIIATPELTRNRQTNLPSSATVNDTNTNTITSNTNVGTVVARIEGILEQIIDALAAGQELSIGFSPRRAVRQAANASPERVHFPGRNQQEAIKFTRILLILQLSHDALVSGTVLTKRHIFYQHQDLFEKQREVDDLVDDIAFNLGIGRADLNIVAASKGLLAGHLTIGLQDGSTLNPSSGDLAVFRSLCSSQFWRTSLYGPGILITVRIPQPHQDVGSPMQAKGYPDLTTRSFLNLVNTRHPQLSILGLFDYDPDGVKIMRCYRDGSNRLGHETDLNIQGLQWLGIKSAHLFRDFTGARSAPASQSSQTSITSTACRDPVTYMSTRERKATFSTLKKVSDSSSNEIEVSETVHELQMMMALGVKAEIEWLDESGDLCSWLDDEIGEALISDMI</sequence>
<dbReference type="PANTHER" id="PTHR10848:SF0">
    <property type="entry name" value="MEIOTIC RECOMBINATION PROTEIN SPO11"/>
    <property type="match status" value="1"/>
</dbReference>
<dbReference type="GO" id="GO:0003677">
    <property type="term" value="F:DNA binding"/>
    <property type="evidence" value="ECO:0007669"/>
    <property type="project" value="UniProtKB-UniRule"/>
</dbReference>
<dbReference type="InterPro" id="IPR002815">
    <property type="entry name" value="Spo11/TopoVI_A"/>
</dbReference>
<dbReference type="STRING" id="2594813.A0A395MW72"/>
<dbReference type="InterPro" id="IPR036388">
    <property type="entry name" value="WH-like_DNA-bd_sf"/>
</dbReference>
<dbReference type="GO" id="GO:0042138">
    <property type="term" value="P:meiotic DNA double-strand break formation"/>
    <property type="evidence" value="ECO:0007669"/>
    <property type="project" value="TreeGrafter"/>
</dbReference>
<dbReference type="PANTHER" id="PTHR10848">
    <property type="entry name" value="MEIOTIC RECOMBINATION PROTEIN SPO11"/>
    <property type="match status" value="1"/>
</dbReference>
<evidence type="ECO:0000256" key="9">
    <source>
        <dbReference type="ARBA" id="ARBA00023235"/>
    </source>
</evidence>
<dbReference type="Pfam" id="PF21180">
    <property type="entry name" value="TOP6A-Spo11_Toprim"/>
    <property type="match status" value="1"/>
</dbReference>
<dbReference type="GO" id="GO:0000228">
    <property type="term" value="C:nuclear chromosome"/>
    <property type="evidence" value="ECO:0007669"/>
    <property type="project" value="TreeGrafter"/>
</dbReference>
<dbReference type="InterPro" id="IPR013049">
    <property type="entry name" value="Spo11/TopoVI_A_N"/>
</dbReference>
<dbReference type="InterPro" id="IPR034136">
    <property type="entry name" value="TOPRIM_Topo6A/Spo11"/>
</dbReference>
<dbReference type="Proteomes" id="UP000265631">
    <property type="component" value="Unassembled WGS sequence"/>
</dbReference>
<feature type="domain" description="Spo11/DNA topoisomerase VI subunit A N-terminal" evidence="11">
    <location>
        <begin position="101"/>
        <end position="161"/>
    </location>
</feature>
<keyword evidence="6" id="KW-0460">Magnesium</keyword>
<dbReference type="EC" id="5.6.2.2" evidence="4"/>
<evidence type="ECO:0000256" key="7">
    <source>
        <dbReference type="ARBA" id="ARBA00023029"/>
    </source>
</evidence>
<keyword evidence="5" id="KW-0479">Metal-binding</keyword>
<evidence type="ECO:0000256" key="1">
    <source>
        <dbReference type="ARBA" id="ARBA00000185"/>
    </source>
</evidence>
<name>A0A395MW72_9HYPO</name>
<comment type="caution">
    <text evidence="13">The sequence shown here is derived from an EMBL/GenBank/DDBJ whole genome shotgun (WGS) entry which is preliminary data.</text>
</comment>
<evidence type="ECO:0000256" key="2">
    <source>
        <dbReference type="ARBA" id="ARBA00001946"/>
    </source>
</evidence>
<dbReference type="GO" id="GO:0005524">
    <property type="term" value="F:ATP binding"/>
    <property type="evidence" value="ECO:0007669"/>
    <property type="project" value="InterPro"/>
</dbReference>
<dbReference type="SUPFAM" id="SSF56726">
    <property type="entry name" value="DNA topoisomerase IV, alpha subunit"/>
    <property type="match status" value="1"/>
</dbReference>